<dbReference type="InterPro" id="IPR009078">
    <property type="entry name" value="Ferritin-like_SF"/>
</dbReference>
<dbReference type="CDD" id="cd00657">
    <property type="entry name" value="Ferritin_like"/>
    <property type="match status" value="1"/>
</dbReference>
<evidence type="ECO:0008006" key="3">
    <source>
        <dbReference type="Google" id="ProtNLM"/>
    </source>
</evidence>
<dbReference type="SUPFAM" id="SSF47240">
    <property type="entry name" value="Ferritin-like"/>
    <property type="match status" value="1"/>
</dbReference>
<comment type="caution">
    <text evidence="1">The sequence shown here is derived from an EMBL/GenBank/DDBJ whole genome shotgun (WGS) entry which is preliminary data.</text>
</comment>
<dbReference type="Gene3D" id="1.10.620.20">
    <property type="entry name" value="Ribonucleotide Reductase, subunit A"/>
    <property type="match status" value="1"/>
</dbReference>
<protein>
    <recommendedName>
        <fullName evidence="3">Ferritin-like domain-containing protein</fullName>
    </recommendedName>
</protein>
<dbReference type="EMBL" id="MGEQ01000010">
    <property type="protein sequence ID" value="OGL86317.1"/>
    <property type="molecule type" value="Genomic_DNA"/>
</dbReference>
<organism evidence="1 2">
    <name type="scientific">Candidatus Uhrbacteria bacterium RIFCSPLOWO2_02_FULL_48_18</name>
    <dbReference type="NCBI Taxonomy" id="1802408"/>
    <lineage>
        <taxon>Bacteria</taxon>
        <taxon>Candidatus Uhriibacteriota</taxon>
    </lineage>
</organism>
<evidence type="ECO:0000313" key="2">
    <source>
        <dbReference type="Proteomes" id="UP000176593"/>
    </source>
</evidence>
<reference evidence="1 2" key="1">
    <citation type="journal article" date="2016" name="Nat. Commun.">
        <title>Thousands of microbial genomes shed light on interconnected biogeochemical processes in an aquifer system.</title>
        <authorList>
            <person name="Anantharaman K."/>
            <person name="Brown C.T."/>
            <person name="Hug L.A."/>
            <person name="Sharon I."/>
            <person name="Castelle C.J."/>
            <person name="Probst A.J."/>
            <person name="Thomas B.C."/>
            <person name="Singh A."/>
            <person name="Wilkins M.J."/>
            <person name="Karaoz U."/>
            <person name="Brodie E.L."/>
            <person name="Williams K.H."/>
            <person name="Hubbard S.S."/>
            <person name="Banfield J.F."/>
        </authorList>
    </citation>
    <scope>NUCLEOTIDE SEQUENCE [LARGE SCALE GENOMIC DNA]</scope>
</reference>
<dbReference type="InterPro" id="IPR012348">
    <property type="entry name" value="RNR-like"/>
</dbReference>
<gene>
    <name evidence="1" type="ORF">A3I41_02030</name>
</gene>
<dbReference type="AlphaFoldDB" id="A0A1F7V8A0"/>
<sequence>MLFATAKDALNWYQSEDRVINKSFLDSVPWKDVTLHEIDKKFLPVLLYMRDIETMTEVYFEELMKSPTGKDPVIREFMERWVTEEPVHGELLNRFMEEAGFNPDADWKAKGFALIPVSYTKRSKLNQLIAMPFGKRFAAVHMTWGAINEYSTLTGYRRLWELADHPVLTYLLKAIAREEARHSLFYWSVARIHLAESRFSQVLSRNIIDRFWTPVGQGIKTEADSNLVIRTLFAGEGGVDTMKKFVNDRVAQLPGFENLTRVTDRITQASMTV</sequence>
<name>A0A1F7V8A0_9BACT</name>
<accession>A0A1F7V8A0</accession>
<evidence type="ECO:0000313" key="1">
    <source>
        <dbReference type="EMBL" id="OGL86317.1"/>
    </source>
</evidence>
<proteinExistence type="predicted"/>
<dbReference type="Proteomes" id="UP000176593">
    <property type="component" value="Unassembled WGS sequence"/>
</dbReference>
<dbReference type="GO" id="GO:0016491">
    <property type="term" value="F:oxidoreductase activity"/>
    <property type="evidence" value="ECO:0007669"/>
    <property type="project" value="InterPro"/>
</dbReference>